<keyword evidence="2" id="KW-1185">Reference proteome</keyword>
<protein>
    <submittedName>
        <fullName evidence="1">Uncharacterized protein</fullName>
    </submittedName>
</protein>
<organism evidence="1 2">
    <name type="scientific">Sphagnum magellanicum</name>
    <dbReference type="NCBI Taxonomy" id="128215"/>
    <lineage>
        <taxon>Eukaryota</taxon>
        <taxon>Viridiplantae</taxon>
        <taxon>Streptophyta</taxon>
        <taxon>Embryophyta</taxon>
        <taxon>Bryophyta</taxon>
        <taxon>Sphagnophytina</taxon>
        <taxon>Sphagnopsida</taxon>
        <taxon>Sphagnales</taxon>
        <taxon>Sphagnaceae</taxon>
        <taxon>Sphagnum</taxon>
    </lineage>
</organism>
<evidence type="ECO:0000313" key="2">
    <source>
        <dbReference type="Proteomes" id="UP000828922"/>
    </source>
</evidence>
<gene>
    <name evidence="1" type="ORF">CY35_07G047400</name>
</gene>
<reference evidence="2" key="1">
    <citation type="journal article" date="2022" name="New Phytol.">
        <title>Phylogenomic structure and speciation in an emerging model: the Sphagnum magellanicum complex (Bryophyta).</title>
        <authorList>
            <person name="Shaw A.J."/>
            <person name="Piatkowski B."/>
            <person name="Duffy A.M."/>
            <person name="Aguero B."/>
            <person name="Imwattana K."/>
            <person name="Nieto-Lugilde M."/>
            <person name="Healey A."/>
            <person name="Weston D.J."/>
            <person name="Patel M.N."/>
            <person name="Schmutz J."/>
            <person name="Grimwood J."/>
            <person name="Yavitt J.B."/>
            <person name="Hassel K."/>
            <person name="Stenoien H.K."/>
            <person name="Flatberg K.I."/>
            <person name="Bickford C.P."/>
            <person name="Hicks K.A."/>
        </authorList>
    </citation>
    <scope>NUCLEOTIDE SEQUENCE [LARGE SCALE GENOMIC DNA]</scope>
</reference>
<evidence type="ECO:0000313" key="1">
    <source>
        <dbReference type="EMBL" id="KAH9556766.1"/>
    </source>
</evidence>
<name>A0ACB8HKN8_9BRYO</name>
<dbReference type="Proteomes" id="UP000828922">
    <property type="component" value="Linkage Group LG07"/>
</dbReference>
<sequence>MSHRCTHCNALCFEHEKKRTTLCYGSGKMSRLSNAFAAPAPQPLRDLFTNVPNEHQPLPPATKDFRQNICAYNSALQMASTSLHIHSPEQGISMIAIKGAVHHLLGPLQPTEHDVPQFAQLYIIDSMDAQVIACLAALGATGAALHQPTLAGLQQLLHDHNTFVQRFKQVMDMPAHDLPQWEVVMRVDGNVDKRRYNAPTAPEVAGLLPGGDDESVTGRDIRVRERSDGLWRIIDLHPTYDPLHFVLFHPHGEPSWQPGMPHAVVAPGPLRAAIYGGVVDVVANNNANTDNLGRLIVLPSSFIGGHRHMAQLYQDSMAIVRQYGKPDLFITMTCNPMWEEIVNALKPGEIANDRPDLVTRVFVGKLQHLLDKLLKKGIFGEVVANIHVIEWQKKGLPHAHILFILHSDHKPRGPNEYDHMVSTELPDKDAHPTLFEVIASYMLHGPCGTINPHCPCMADGVCSKGYFKAFTEHTTDTTGSYPTYHRRDDGRTFERVYTSIAAVKYLYKYVYKGHDRAQVDVGPVDVVAPDGAVLAQPRMRDEIKIYKDDRYVSAFEASHHLYGFDLHKEHPNVVRLAMHLKGRQTILFQEGTDATAVLNQNPHTTLTAWFAFNKTAQEHLNPSAPLHLALNTLYHYFPRIATWKKKEKQWALCTQTPSLLPVSRMYFVQPFEGERYFLRLLLHHDDVEWAQCMEEDASMASASCLRALFAALLVFNVVTNPLVLRERFKEDMAEDFLYQACQVGVQFCPCMALHVSLPCGFACAVVADEIAMYDATTQIAMRNEHVLQFNLEQRAVYDNVMAVVNRPTFFVDGLGGTGKTFLYSYLLNTVRAQGRVAIVVASSGITALLLDRGRIAHSRLKIPVQGLNSTSTCYISRDSELAALLQAAALIVWDEAVMMHMHVFEAVNRSLQDIMAVINPTFKFLPFGGLVVVFGGDFRQILPVVPCGTRGDVVAVALNRSSIWQHVRVFKLHTNMRVQRLLAQGGAHAQGAECVYPSVGEDSILILHDMCCNGPTVADLIEEVYGTLSSIVEYAARSAYIIERAILTPLNEDVDAFNKLINDKYAFTKHDGSPAQHHVYYSADSVVHGEQHGVYPTEFLNTLSFSGVPPHELHLHEGCPIILLHNMTSGLANGTRLIVATCPTKGQQMFIPRLNITHSDTKRMPFTLHRRQFPVRPAFGMTINKAQGQTLKMVGIFLPKPVFTHGQLYVAMSCIGCPKGVKLLVTDGWEDVHEDAPAGVYTRNVVYTEVL</sequence>
<comment type="caution">
    <text evidence="1">The sequence shown here is derived from an EMBL/GenBank/DDBJ whole genome shotgun (WGS) entry which is preliminary data.</text>
</comment>
<accession>A0ACB8HKN8</accession>
<proteinExistence type="predicted"/>
<dbReference type="EMBL" id="CM038913">
    <property type="protein sequence ID" value="KAH9556766.1"/>
    <property type="molecule type" value="Genomic_DNA"/>
</dbReference>